<dbReference type="AlphaFoldDB" id="A0A1G7U2Y1"/>
<dbReference type="Pfam" id="PF13472">
    <property type="entry name" value="Lipase_GDSL_2"/>
    <property type="match status" value="1"/>
</dbReference>
<evidence type="ECO:0000313" key="3">
    <source>
        <dbReference type="Proteomes" id="UP000199045"/>
    </source>
</evidence>
<evidence type="ECO:0000259" key="1">
    <source>
        <dbReference type="Pfam" id="PF13472"/>
    </source>
</evidence>
<dbReference type="GO" id="GO:0016788">
    <property type="term" value="F:hydrolase activity, acting on ester bonds"/>
    <property type="evidence" value="ECO:0007669"/>
    <property type="project" value="UniProtKB-ARBA"/>
</dbReference>
<dbReference type="Gene3D" id="3.40.50.1110">
    <property type="entry name" value="SGNH hydrolase"/>
    <property type="match status" value="1"/>
</dbReference>
<accession>A0A1G7U2Y1</accession>
<sequence>MNISSWNTSKKVIISLFTGVLTTISSMAVGQNNGIAQDTALYRFFAALRKSDSNVISVLHLGDSHIQAGFFPFTTAFFLQQDFGSAGRGWVFPYNLANTNGPSDYRWNSTSRWDADRIIDRNKSTDVLGPGAIVLTSRNDAPTLAFNGRQDDERMDNNVRQAELFYDPGTDDSTISVPGAGVDISTAPFEGGATTLRKASLTFAAPVQTFQVRWDRQNAQPFRFYGALLQNGENGILYSAVGINGAMYQHYNENNSTLIAEMEVMQPQLVIISLGTNEAYGSLSASAFREQIDEAVKMIRRYQPKASIVLTTPPECKRVSKRPYRRKVGKKYKTYYRTAYYPNPYIAVVTQQIMSYCRENGIACWNFNGVNKAMAKNFASGWSGDHIHFNARGYQLQGKLLYEALRNSYDKFLKVEKTHKNQAE</sequence>
<evidence type="ECO:0000313" key="2">
    <source>
        <dbReference type="EMBL" id="SDG41621.1"/>
    </source>
</evidence>
<dbReference type="InterPro" id="IPR051532">
    <property type="entry name" value="Ester_Hydrolysis_Enzymes"/>
</dbReference>
<dbReference type="Proteomes" id="UP000199045">
    <property type="component" value="Unassembled WGS sequence"/>
</dbReference>
<reference evidence="2 3" key="1">
    <citation type="submission" date="2016-10" db="EMBL/GenBank/DDBJ databases">
        <authorList>
            <person name="de Groot N.N."/>
        </authorList>
    </citation>
    <scope>NUCLEOTIDE SEQUENCE [LARGE SCALE GENOMIC DNA]</scope>
    <source>
        <strain evidence="2 3">DSM 527</strain>
    </source>
</reference>
<dbReference type="InterPro" id="IPR013830">
    <property type="entry name" value="SGNH_hydro"/>
</dbReference>
<organism evidence="2 3">
    <name type="scientific">Chitinophaga filiformis</name>
    <name type="common">Myxococcus filiformis</name>
    <name type="synonym">Flexibacter filiformis</name>
    <dbReference type="NCBI Taxonomy" id="104663"/>
    <lineage>
        <taxon>Bacteria</taxon>
        <taxon>Pseudomonadati</taxon>
        <taxon>Bacteroidota</taxon>
        <taxon>Chitinophagia</taxon>
        <taxon>Chitinophagales</taxon>
        <taxon>Chitinophagaceae</taxon>
        <taxon>Chitinophaga</taxon>
    </lineage>
</organism>
<name>A0A1G7U2Y1_CHIFI</name>
<dbReference type="RefSeq" id="WP_089834367.1">
    <property type="nucleotide sequence ID" value="NZ_FNBN01000004.1"/>
</dbReference>
<proteinExistence type="predicted"/>
<dbReference type="STRING" id="104663.SAMN04488121_104184"/>
<keyword evidence="2" id="KW-0378">Hydrolase</keyword>
<dbReference type="PANTHER" id="PTHR30383">
    <property type="entry name" value="THIOESTERASE 1/PROTEASE 1/LYSOPHOSPHOLIPASE L1"/>
    <property type="match status" value="1"/>
</dbReference>
<protein>
    <submittedName>
        <fullName evidence="2">GDSL-like Lipase/Acylhydrolase</fullName>
    </submittedName>
</protein>
<dbReference type="OrthoDB" id="9764375at2"/>
<dbReference type="Gene3D" id="2.60.120.1360">
    <property type="match status" value="1"/>
</dbReference>
<gene>
    <name evidence="2" type="ORF">SAMN04488121_104184</name>
</gene>
<dbReference type="PANTHER" id="PTHR30383:SF29">
    <property type="entry name" value="SGNH HYDROLASE-TYPE ESTERASE DOMAIN-CONTAINING PROTEIN"/>
    <property type="match status" value="1"/>
</dbReference>
<dbReference type="EMBL" id="FNBN01000004">
    <property type="protein sequence ID" value="SDG41621.1"/>
    <property type="molecule type" value="Genomic_DNA"/>
</dbReference>
<dbReference type="InterPro" id="IPR036514">
    <property type="entry name" value="SGNH_hydro_sf"/>
</dbReference>
<dbReference type="SUPFAM" id="SSF52266">
    <property type="entry name" value="SGNH hydrolase"/>
    <property type="match status" value="1"/>
</dbReference>
<feature type="domain" description="SGNH hydrolase-type esterase" evidence="1">
    <location>
        <begin position="217"/>
        <end position="396"/>
    </location>
</feature>